<dbReference type="Gene3D" id="1.10.10.2910">
    <property type="match status" value="1"/>
</dbReference>
<keyword evidence="3" id="KW-1185">Reference proteome</keyword>
<proteinExistence type="predicted"/>
<accession>A0AB94IAA6</accession>
<dbReference type="EMBL" id="AWGA01000118">
    <property type="protein sequence ID" value="TEA26313.1"/>
    <property type="molecule type" value="Genomic_DNA"/>
</dbReference>
<dbReference type="Pfam" id="PF06114">
    <property type="entry name" value="Peptidase_M78"/>
    <property type="match status" value="1"/>
</dbReference>
<gene>
    <name evidence="2" type="ORF">O970_09340</name>
</gene>
<comment type="caution">
    <text evidence="2">The sequence shown here is derived from an EMBL/GenBank/DDBJ whole genome shotgun (WGS) entry which is preliminary data.</text>
</comment>
<organism evidence="2 3">
    <name type="scientific">Candidatus Schmidhempelia bombi str. Bimp</name>
    <dbReference type="NCBI Taxonomy" id="1387197"/>
    <lineage>
        <taxon>Bacteria</taxon>
        <taxon>Pseudomonadati</taxon>
        <taxon>Pseudomonadota</taxon>
        <taxon>Gammaproteobacteria</taxon>
        <taxon>Orbales</taxon>
        <taxon>Orbaceae</taxon>
        <taxon>Candidatus Schmidhempelia</taxon>
    </lineage>
</organism>
<dbReference type="AlphaFoldDB" id="A0AB94IAA6"/>
<dbReference type="InterPro" id="IPR010359">
    <property type="entry name" value="IrrE_HExxH"/>
</dbReference>
<evidence type="ECO:0000313" key="3">
    <source>
        <dbReference type="Proteomes" id="UP000506160"/>
    </source>
</evidence>
<reference evidence="2 3" key="1">
    <citation type="journal article" date="2014" name="Appl. Environ. Microbiol.">
        <title>Genomic features of a bumble bee symbiont reflect its host environment.</title>
        <authorList>
            <person name="Martinson V.G."/>
            <person name="Magoc T."/>
            <person name="Koch H."/>
            <person name="Salzberg S.L."/>
            <person name="Moran N.A."/>
        </authorList>
    </citation>
    <scope>NUCLEOTIDE SEQUENCE [LARGE SCALE GENOMIC DNA]</scope>
    <source>
        <strain evidence="2 3">Bimp</strain>
    </source>
</reference>
<evidence type="ECO:0000259" key="1">
    <source>
        <dbReference type="Pfam" id="PF06114"/>
    </source>
</evidence>
<evidence type="ECO:0000313" key="2">
    <source>
        <dbReference type="EMBL" id="TEA26313.1"/>
    </source>
</evidence>
<sequence>MEADDIVVRAINSCKVFQLSEKMELNFDTVFETFSLYRITLQVIDDREWLGITDGHCDPSSLTISIPNKTYKAASKGKREALFTIFHELGHLLLGHKAVLHHSQNKPTYKEDAEWQADLFATVILLEIGLERQLSFNFEM</sequence>
<dbReference type="Proteomes" id="UP000506160">
    <property type="component" value="Unassembled WGS sequence"/>
</dbReference>
<feature type="domain" description="IrrE N-terminal-like" evidence="1">
    <location>
        <begin position="78"/>
        <end position="126"/>
    </location>
</feature>
<name>A0AB94IAA6_9GAMM</name>
<protein>
    <submittedName>
        <fullName evidence="2">ImmA/IrrE family metallo-endopeptidase</fullName>
    </submittedName>
</protein>